<dbReference type="AlphaFoldDB" id="A0A1Q2KWD0"/>
<name>A0A1Q2KWD0_9BACL</name>
<dbReference type="NCBIfam" id="TIGR01549">
    <property type="entry name" value="HAD-SF-IA-v1"/>
    <property type="match status" value="1"/>
</dbReference>
<dbReference type="PANTHER" id="PTHR47478:SF1">
    <property type="entry name" value="PYRIMIDINE 5'-NUCLEOTIDASE YJJG"/>
    <property type="match status" value="1"/>
</dbReference>
<dbReference type="KEGG" id="pmar:B0X71_04560"/>
<dbReference type="PANTHER" id="PTHR47478">
    <property type="match status" value="1"/>
</dbReference>
<dbReference type="InterPro" id="IPR023198">
    <property type="entry name" value="PGP-like_dom2"/>
</dbReference>
<dbReference type="EMBL" id="CP019640">
    <property type="protein sequence ID" value="AQQ52453.1"/>
    <property type="molecule type" value="Genomic_DNA"/>
</dbReference>
<dbReference type="InterPro" id="IPR036412">
    <property type="entry name" value="HAD-like_sf"/>
</dbReference>
<dbReference type="Proteomes" id="UP000188184">
    <property type="component" value="Chromosome"/>
</dbReference>
<organism evidence="1 2">
    <name type="scientific">Planococcus lenghuensis</name>
    <dbReference type="NCBI Taxonomy" id="2213202"/>
    <lineage>
        <taxon>Bacteria</taxon>
        <taxon>Bacillati</taxon>
        <taxon>Bacillota</taxon>
        <taxon>Bacilli</taxon>
        <taxon>Bacillales</taxon>
        <taxon>Caryophanaceae</taxon>
        <taxon>Planococcus</taxon>
    </lineage>
</organism>
<reference evidence="1 2" key="1">
    <citation type="submission" date="2017-02" db="EMBL/GenBank/DDBJ databases">
        <title>The complete genomic sequence of a novel cold adapted crude oil-degrading bacterium Planococcus qaidamina Y42.</title>
        <authorList>
            <person name="Yang R."/>
        </authorList>
    </citation>
    <scope>NUCLEOTIDE SEQUENCE [LARGE SCALE GENOMIC DNA]</scope>
    <source>
        <strain evidence="1 2">Y42</strain>
    </source>
</reference>
<dbReference type="NCBIfam" id="TIGR02254">
    <property type="entry name" value="YjjG_YfnB"/>
    <property type="match status" value="1"/>
</dbReference>
<dbReference type="PRINTS" id="PR00413">
    <property type="entry name" value="HADHALOGNASE"/>
</dbReference>
<keyword evidence="2" id="KW-1185">Reference proteome</keyword>
<dbReference type="Gene3D" id="3.40.50.1000">
    <property type="entry name" value="HAD superfamily/HAD-like"/>
    <property type="match status" value="1"/>
</dbReference>
<gene>
    <name evidence="1" type="ORF">B0X71_04560</name>
</gene>
<dbReference type="InterPro" id="IPR006439">
    <property type="entry name" value="HAD-SF_hydro_IA"/>
</dbReference>
<dbReference type="InterPro" id="IPR041492">
    <property type="entry name" value="HAD_2"/>
</dbReference>
<dbReference type="Gene3D" id="1.10.150.240">
    <property type="entry name" value="Putative phosphatase, domain 2"/>
    <property type="match status" value="1"/>
</dbReference>
<dbReference type="OrthoDB" id="9802350at2"/>
<dbReference type="InterPro" id="IPR023214">
    <property type="entry name" value="HAD_sf"/>
</dbReference>
<dbReference type="RefSeq" id="WP_077588337.1">
    <property type="nucleotide sequence ID" value="NZ_CP019640.1"/>
</dbReference>
<evidence type="ECO:0000313" key="1">
    <source>
        <dbReference type="EMBL" id="AQQ52453.1"/>
    </source>
</evidence>
<dbReference type="SFLD" id="SFLDS00003">
    <property type="entry name" value="Haloacid_Dehalogenase"/>
    <property type="match status" value="1"/>
</dbReference>
<dbReference type="GO" id="GO:0008253">
    <property type="term" value="F:5'-nucleotidase activity"/>
    <property type="evidence" value="ECO:0007669"/>
    <property type="project" value="InterPro"/>
</dbReference>
<dbReference type="InterPro" id="IPR052550">
    <property type="entry name" value="Pyrimidine_5'-ntase_YjjG"/>
</dbReference>
<protein>
    <submittedName>
        <fullName evidence="1">Noncanonical pyrimidine nucleotidase, YjjG family</fullName>
    </submittedName>
</protein>
<dbReference type="SFLD" id="SFLDG01129">
    <property type="entry name" value="C1.5:_HAD__Beta-PGM__Phosphata"/>
    <property type="match status" value="1"/>
</dbReference>
<dbReference type="SFLD" id="SFLDG01135">
    <property type="entry name" value="C1.5.6:_HAD__Beta-PGM__Phospha"/>
    <property type="match status" value="1"/>
</dbReference>
<dbReference type="InterPro" id="IPR011951">
    <property type="entry name" value="HAD-SF_hydro_IA_YjjG/PynA"/>
</dbReference>
<accession>A0A1Q2KWD0</accession>
<dbReference type="Pfam" id="PF13419">
    <property type="entry name" value="HAD_2"/>
    <property type="match status" value="1"/>
</dbReference>
<sequence length="235" mass="26871">MKSYKTLLFDLDDTLLDFKAAEQEALKSLFSAQGMSLTDKVAARYRLLNKDLWQSFEEGKITKEEVIHTRFARLFAEYEKEVDGREMDDDYRKHLERGVQFVAGARELVSSLHGRFSLYIVTNGIARTQLKRLHDSGLYPLFDGIFISEELKAQKPMNAFFKAVFAEIPSFTPAGTLIIGDSFNADIRGGQAAGIDTCWFNRHNLPRPGDIQPTYEVRELQELQRLLQDKPGKQN</sequence>
<evidence type="ECO:0000313" key="2">
    <source>
        <dbReference type="Proteomes" id="UP000188184"/>
    </source>
</evidence>
<dbReference type="SUPFAM" id="SSF56784">
    <property type="entry name" value="HAD-like"/>
    <property type="match status" value="1"/>
</dbReference>
<proteinExistence type="predicted"/>